<keyword evidence="1" id="KW-1133">Transmembrane helix</keyword>
<dbReference type="PANTHER" id="PTHR10811">
    <property type="entry name" value="FRINGE-RELATED"/>
    <property type="match status" value="1"/>
</dbReference>
<name>A0A1S3ATD9_CUCME</name>
<evidence type="ECO:0000313" key="3">
    <source>
        <dbReference type="Proteomes" id="UP001652600"/>
    </source>
</evidence>
<accession>A0A1S3ATD9</accession>
<dbReference type="Gramene" id="MELO3C005701.2.1">
    <property type="protein sequence ID" value="MELO3C005701.2.1"/>
    <property type="gene ID" value="MELO3C005701.2"/>
</dbReference>
<reference evidence="4" key="2">
    <citation type="submission" date="2025-04" db="UniProtKB">
        <authorList>
            <consortium name="RefSeq"/>
        </authorList>
    </citation>
    <scope>IDENTIFICATION</scope>
</reference>
<dbReference type="OrthoDB" id="421979at2759"/>
<protein>
    <submittedName>
        <fullName evidence="4">Uncharacterized protein LOC103482775</fullName>
    </submittedName>
</protein>
<dbReference type="KEGG" id="cmo:103482775"/>
<evidence type="ECO:0000256" key="1">
    <source>
        <dbReference type="SAM" id="Phobius"/>
    </source>
</evidence>
<proteinExistence type="predicted"/>
<dbReference type="EnsemblPlants" id="MELO3C005701.2.1">
    <property type="protein sequence ID" value="MELO3C005701.2.1"/>
    <property type="gene ID" value="MELO3C005701.2"/>
</dbReference>
<dbReference type="RefSeq" id="XP_008437319.1">
    <property type="nucleotide sequence ID" value="XM_008439097.2"/>
</dbReference>
<evidence type="ECO:0000313" key="2">
    <source>
        <dbReference type="EnsemblPlants" id="MELO3C005701.2.1"/>
    </source>
</evidence>
<evidence type="ECO:0000313" key="4">
    <source>
        <dbReference type="RefSeq" id="XP_008437319.1"/>
    </source>
</evidence>
<keyword evidence="1" id="KW-0472">Membrane</keyword>
<gene>
    <name evidence="4" type="primary">LOC103482775</name>
    <name evidence="2" type="synonym">103482775</name>
</gene>
<reference evidence="2" key="1">
    <citation type="submission" date="2023-03" db="UniProtKB">
        <authorList>
            <consortium name="EnsemblPlants"/>
        </authorList>
    </citation>
    <scope>IDENTIFICATION</scope>
</reference>
<dbReference type="Proteomes" id="UP001652600">
    <property type="component" value="Chromosome 9"/>
</dbReference>
<keyword evidence="1" id="KW-0812">Transmembrane</keyword>
<dbReference type="Gene3D" id="3.90.550.50">
    <property type="match status" value="1"/>
</dbReference>
<dbReference type="GeneID" id="103482775"/>
<dbReference type="Pfam" id="PF04646">
    <property type="entry name" value="DUF604"/>
    <property type="match status" value="1"/>
</dbReference>
<dbReference type="AlphaFoldDB" id="A0A1S3ATD9"/>
<dbReference type="InterPro" id="IPR006740">
    <property type="entry name" value="DUF604"/>
</dbReference>
<feature type="transmembrane region" description="Helical" evidence="1">
    <location>
        <begin position="35"/>
        <end position="55"/>
    </location>
</feature>
<organism evidence="3 4">
    <name type="scientific">Cucumis melo</name>
    <name type="common">Muskmelon</name>
    <dbReference type="NCBI Taxonomy" id="3656"/>
    <lineage>
        <taxon>Eukaryota</taxon>
        <taxon>Viridiplantae</taxon>
        <taxon>Streptophyta</taxon>
        <taxon>Embryophyta</taxon>
        <taxon>Tracheophyta</taxon>
        <taxon>Spermatophyta</taxon>
        <taxon>Magnoliopsida</taxon>
        <taxon>eudicotyledons</taxon>
        <taxon>Gunneridae</taxon>
        <taxon>Pentapetalae</taxon>
        <taxon>rosids</taxon>
        <taxon>fabids</taxon>
        <taxon>Cucurbitales</taxon>
        <taxon>Cucurbitaceae</taxon>
        <taxon>Benincaseae</taxon>
        <taxon>Cucumis</taxon>
    </lineage>
</organism>
<keyword evidence="3" id="KW-1185">Reference proteome</keyword>
<dbReference type="eggNOG" id="KOG2246">
    <property type="taxonomic scope" value="Eukaryota"/>
</dbReference>
<sequence length="512" mass="58531">MKDSEKVFWDSMKNPAGNHHITAAFNSQSRTSSKLLLCLIFFISFTYLIYSLKLLSSPRLCSDSQPFSSSVDPLHNLTATAAISLSTSSQGGLPTTNQTELRHVVFGIAASAKLWEQRKNYIKLWFKPEEMRGTVWLDRKVKIDEDSDELPPIRISGDTSKFAYKNRQGHRSAIRISRIVSETFRLGLKDVRWFVMGDDDTVFVTDNLLRVLRKYDHTQYYYIGSLSESHLQNIYFSYSMAYGGGGFAISYPLAEALVKMQDRCIQRYPGLYGSDDRMQACMAELGVPLTKELGFHQYDVYGNLFGLLAAHPIAPFVSLHHLDIVEPIFPNVTRLQALDRLKIPMKLDSAGLMQQSICYYKSNTWTISVSWGYAIQIFRGILSPREVEMPSRTFLNWYRRADYTAYAFNTRPVSRNPCQKAFVFYLSNALLTNSTTGETVSKYIRHRAPQPACKWKSPSPSIIDFVKVIKKTDPKLWERSPRRNCCRVMKSKEKKTLMVEVGMCKEGEISEV</sequence>
<dbReference type="FunFam" id="3.90.550.50:FF:000006">
    <property type="entry name" value="Fringe-related protein-like"/>
    <property type="match status" value="1"/>
</dbReference>
<dbReference type="InParanoid" id="A0A1S3ATD9"/>